<dbReference type="PROSITE" id="PS50105">
    <property type="entry name" value="SAM_DOMAIN"/>
    <property type="match status" value="1"/>
</dbReference>
<keyword evidence="4" id="KW-0391">Immunity</keyword>
<dbReference type="SUPFAM" id="SSF52200">
    <property type="entry name" value="Toll/Interleukin receptor TIR domain"/>
    <property type="match status" value="1"/>
</dbReference>
<evidence type="ECO:0000313" key="10">
    <source>
        <dbReference type="Proteomes" id="UP000593567"/>
    </source>
</evidence>
<dbReference type="Pfam" id="PF13676">
    <property type="entry name" value="TIR_2"/>
    <property type="match status" value="1"/>
</dbReference>
<comment type="caution">
    <text evidence="9">The sequence shown here is derived from an EMBL/GenBank/DDBJ whole genome shotgun (WGS) entry which is preliminary data.</text>
</comment>
<dbReference type="InterPro" id="IPR001660">
    <property type="entry name" value="SAM"/>
</dbReference>
<feature type="domain" description="SAM" evidence="8">
    <location>
        <begin position="659"/>
        <end position="713"/>
    </location>
</feature>
<dbReference type="GO" id="GO:0007165">
    <property type="term" value="P:signal transduction"/>
    <property type="evidence" value="ECO:0007669"/>
    <property type="project" value="InterPro"/>
</dbReference>
<sequence length="729" mass="81617">MGSSSSVMEKLPEMNQQTNLTTKKSGPPSYAGKASIGRNQSDSADKDAVDGEGADGKLTPKPPTEPEMPPPACLSDGSKAQIPHDYISKWKVTDSNVKQRLKELKYTLTLLLSKPVDELVTNASNYDKDFFLLSKGLYPSQNKEYKNRRLVLEELINKDQIFKLLKNYWKEVMSAFEKSKKEPGGCSDNGKQWQELAKNNSCIVDALTNCYHLLVVVWNGSDMKIPETLLPLYENTIPFILEALDSQLFPMEVAAAHPQHKVVKAILGTLHNFCNKHDNSISDLREKDALRIIGKYRNSGADTLKAKAMLAYSYLLSENNDEEKSVLELGEDDIKFLITVLKDALGQPNERSKLYGYNAEELIVGLNNIAVIDSNKQRLVDAGILPYYLDAMKKDNPPLQECAAHGVWTLAFDENSKQKISSEPHLLETLKKLSKSADDEVKGTATGALWRIEGESKYLQESKKTGGDTQAASKKIKHIMISYQWDVKKEVLQLRKKLKEAGLRVWIDVEQMHKSSDVYVAMAKAVENSSHIIPVLTEKYPTSNACRQEITYASRREIPIVPVRLQAKYRPEGWLDLLLAATYFYDLTKRQEYEQKISELISALGSDAKILPGESEDPVTDIALSSEVPLQGSAPMSMFKPDFSDGSQLNASHLKCASWSVQQVNGWLKNMGLEKYAKKLGEVNGKLLAEMVIIQIRSPDAFYPMVRQDLGMSMVDILKLNAALRELSQ</sequence>
<evidence type="ECO:0000256" key="4">
    <source>
        <dbReference type="ARBA" id="ARBA00022859"/>
    </source>
</evidence>
<comment type="similarity">
    <text evidence="1">Belongs to the SARM1 family.</text>
</comment>
<dbReference type="InterPro" id="IPR035897">
    <property type="entry name" value="Toll_tir_struct_dom_sf"/>
</dbReference>
<dbReference type="InterPro" id="IPR011989">
    <property type="entry name" value="ARM-like"/>
</dbReference>
<dbReference type="InterPro" id="IPR016024">
    <property type="entry name" value="ARM-type_fold"/>
</dbReference>
<keyword evidence="3" id="KW-0399">Innate immunity</keyword>
<keyword evidence="10" id="KW-1185">Reference proteome</keyword>
<dbReference type="AlphaFoldDB" id="A0A7J7JZX8"/>
<evidence type="ECO:0000256" key="5">
    <source>
        <dbReference type="ARBA" id="ARBA00023027"/>
    </source>
</evidence>
<dbReference type="OrthoDB" id="2148946at2759"/>
<evidence type="ECO:0000256" key="1">
    <source>
        <dbReference type="ARBA" id="ARBA00008291"/>
    </source>
</evidence>
<dbReference type="EMBL" id="VXIV02001593">
    <property type="protein sequence ID" value="KAF6031537.1"/>
    <property type="molecule type" value="Genomic_DNA"/>
</dbReference>
<comment type="catalytic activity">
    <reaction evidence="6">
        <text>NAD(+) + H2O = ADP-D-ribose + nicotinamide + H(+)</text>
        <dbReference type="Rhea" id="RHEA:16301"/>
        <dbReference type="ChEBI" id="CHEBI:15377"/>
        <dbReference type="ChEBI" id="CHEBI:15378"/>
        <dbReference type="ChEBI" id="CHEBI:17154"/>
        <dbReference type="ChEBI" id="CHEBI:57540"/>
        <dbReference type="ChEBI" id="CHEBI:57967"/>
        <dbReference type="EC" id="3.2.2.6"/>
    </reaction>
    <physiologicalReaction direction="left-to-right" evidence="6">
        <dbReference type="Rhea" id="RHEA:16302"/>
    </physiologicalReaction>
</comment>
<dbReference type="InterPro" id="IPR013761">
    <property type="entry name" value="SAM/pointed_sf"/>
</dbReference>
<accession>A0A7J7JZX8</accession>
<reference evidence="9" key="1">
    <citation type="submission" date="2020-06" db="EMBL/GenBank/DDBJ databases">
        <title>Draft genome of Bugula neritina, a colonial animal packing powerful symbionts and potential medicines.</title>
        <authorList>
            <person name="Rayko M."/>
        </authorList>
    </citation>
    <scope>NUCLEOTIDE SEQUENCE [LARGE SCALE GENOMIC DNA]</scope>
    <source>
        <strain evidence="9">Kwan_BN1</strain>
    </source>
</reference>
<dbReference type="PANTHER" id="PTHR46270">
    <property type="entry name" value="ARMADILLO-TYPE FOLD-RELATED"/>
    <property type="match status" value="1"/>
</dbReference>
<evidence type="ECO:0000256" key="3">
    <source>
        <dbReference type="ARBA" id="ARBA00022588"/>
    </source>
</evidence>
<dbReference type="EC" id="3.2.2.6" evidence="2"/>
<dbReference type="Gene3D" id="1.25.10.10">
    <property type="entry name" value="Leucine-rich Repeat Variant"/>
    <property type="match status" value="1"/>
</dbReference>
<evidence type="ECO:0000256" key="2">
    <source>
        <dbReference type="ARBA" id="ARBA00011982"/>
    </source>
</evidence>
<evidence type="ECO:0000256" key="7">
    <source>
        <dbReference type="SAM" id="MobiDB-lite"/>
    </source>
</evidence>
<dbReference type="Proteomes" id="UP000593567">
    <property type="component" value="Unassembled WGS sequence"/>
</dbReference>
<evidence type="ECO:0000256" key="6">
    <source>
        <dbReference type="ARBA" id="ARBA00047304"/>
    </source>
</evidence>
<feature type="compositionally biased region" description="Polar residues" evidence="7">
    <location>
        <begin position="14"/>
        <end position="24"/>
    </location>
</feature>
<name>A0A7J7JZX8_BUGNE</name>
<proteinExistence type="inferred from homology"/>
<feature type="region of interest" description="Disordered" evidence="7">
    <location>
        <begin position="1"/>
        <end position="78"/>
    </location>
</feature>
<protein>
    <recommendedName>
        <fullName evidence="2">ADP-ribosyl cyclase/cyclic ADP-ribose hydrolase</fullName>
        <ecNumber evidence="2">3.2.2.6</ecNumber>
    </recommendedName>
</protein>
<keyword evidence="5" id="KW-0520">NAD</keyword>
<dbReference type="InterPro" id="IPR000157">
    <property type="entry name" value="TIR_dom"/>
</dbReference>
<evidence type="ECO:0000259" key="8">
    <source>
        <dbReference type="PROSITE" id="PS50105"/>
    </source>
</evidence>
<evidence type="ECO:0000313" key="9">
    <source>
        <dbReference type="EMBL" id="KAF6031537.1"/>
    </source>
</evidence>
<organism evidence="9 10">
    <name type="scientific">Bugula neritina</name>
    <name type="common">Brown bryozoan</name>
    <name type="synonym">Sertularia neritina</name>
    <dbReference type="NCBI Taxonomy" id="10212"/>
    <lineage>
        <taxon>Eukaryota</taxon>
        <taxon>Metazoa</taxon>
        <taxon>Spiralia</taxon>
        <taxon>Lophotrochozoa</taxon>
        <taxon>Bryozoa</taxon>
        <taxon>Gymnolaemata</taxon>
        <taxon>Cheilostomatida</taxon>
        <taxon>Flustrina</taxon>
        <taxon>Buguloidea</taxon>
        <taxon>Bugulidae</taxon>
        <taxon>Bugula</taxon>
    </lineage>
</organism>
<dbReference type="Gene3D" id="1.10.150.50">
    <property type="entry name" value="Transcription Factor, Ets-1"/>
    <property type="match status" value="1"/>
</dbReference>
<dbReference type="GO" id="GO:0061809">
    <property type="term" value="F:NAD+ nucleosidase activity, cyclic ADP-ribose generating"/>
    <property type="evidence" value="ECO:0007669"/>
    <property type="project" value="UniProtKB-EC"/>
</dbReference>
<dbReference type="GO" id="GO:0045087">
    <property type="term" value="P:innate immune response"/>
    <property type="evidence" value="ECO:0007669"/>
    <property type="project" value="UniProtKB-KW"/>
</dbReference>
<dbReference type="SUPFAM" id="SSF47769">
    <property type="entry name" value="SAM/Pointed domain"/>
    <property type="match status" value="1"/>
</dbReference>
<dbReference type="PANTHER" id="PTHR46270:SF2">
    <property type="entry name" value="TIR DOMAIN-CONTAINING PROTEIN"/>
    <property type="match status" value="1"/>
</dbReference>
<dbReference type="Gene3D" id="3.40.50.10140">
    <property type="entry name" value="Toll/interleukin-1 receptor homology (TIR) domain"/>
    <property type="match status" value="1"/>
</dbReference>
<dbReference type="SUPFAM" id="SSF48371">
    <property type="entry name" value="ARM repeat"/>
    <property type="match status" value="1"/>
</dbReference>
<gene>
    <name evidence="9" type="ORF">EB796_010169</name>
</gene>
<feature type="compositionally biased region" description="Pro residues" evidence="7">
    <location>
        <begin position="60"/>
        <end position="72"/>
    </location>
</feature>